<reference evidence="2 3" key="1">
    <citation type="submission" date="2020-04" db="EMBL/GenBank/DDBJ databases">
        <title>MicrobeNet Type strains.</title>
        <authorList>
            <person name="Nicholson A.C."/>
        </authorList>
    </citation>
    <scope>NUCLEOTIDE SEQUENCE [LARGE SCALE GENOMIC DNA]</scope>
    <source>
        <strain evidence="2 3">DSM 45078</strain>
    </source>
</reference>
<name>A0A846XBD6_9NOCA</name>
<dbReference type="EMBL" id="JAAXOO010000002">
    <property type="protein sequence ID" value="NKY33348.1"/>
    <property type="molecule type" value="Genomic_DNA"/>
</dbReference>
<organism evidence="2 3">
    <name type="scientific">Nocardia speluncae</name>
    <dbReference type="NCBI Taxonomy" id="419477"/>
    <lineage>
        <taxon>Bacteria</taxon>
        <taxon>Bacillati</taxon>
        <taxon>Actinomycetota</taxon>
        <taxon>Actinomycetes</taxon>
        <taxon>Mycobacteriales</taxon>
        <taxon>Nocardiaceae</taxon>
        <taxon>Nocardia</taxon>
    </lineage>
</organism>
<feature type="transmembrane region" description="Helical" evidence="1">
    <location>
        <begin position="56"/>
        <end position="76"/>
    </location>
</feature>
<keyword evidence="3" id="KW-1185">Reference proteome</keyword>
<evidence type="ECO:0000256" key="1">
    <source>
        <dbReference type="SAM" id="Phobius"/>
    </source>
</evidence>
<evidence type="ECO:0008006" key="4">
    <source>
        <dbReference type="Google" id="ProtNLM"/>
    </source>
</evidence>
<feature type="transmembrane region" description="Helical" evidence="1">
    <location>
        <begin position="31"/>
        <end position="50"/>
    </location>
</feature>
<protein>
    <recommendedName>
        <fullName evidence="4">UsfY protein</fullName>
    </recommendedName>
</protein>
<comment type="caution">
    <text evidence="2">The sequence shown here is derived from an EMBL/GenBank/DDBJ whole genome shotgun (WGS) entry which is preliminary data.</text>
</comment>
<keyword evidence="1" id="KW-0812">Transmembrane</keyword>
<evidence type="ECO:0000313" key="2">
    <source>
        <dbReference type="EMBL" id="NKY33348.1"/>
    </source>
</evidence>
<keyword evidence="1" id="KW-0472">Membrane</keyword>
<gene>
    <name evidence="2" type="ORF">HGA13_09730</name>
</gene>
<accession>A0A846XBD6</accession>
<keyword evidence="1" id="KW-1133">Transmembrane helix</keyword>
<proteinExistence type="predicted"/>
<evidence type="ECO:0000313" key="3">
    <source>
        <dbReference type="Proteomes" id="UP000565715"/>
    </source>
</evidence>
<dbReference type="AlphaFoldDB" id="A0A846XBD6"/>
<sequence>MPYEHRFPDDSRTTRSHAGESIEVARNWPGIILTAIGIVLVALTLTAAGYGFAGWAVIAGICGAVCLVAGIAMVIAEHRRVKSGEGATLREQRGH</sequence>
<dbReference type="Proteomes" id="UP000565715">
    <property type="component" value="Unassembled WGS sequence"/>
</dbReference>